<protein>
    <recommendedName>
        <fullName evidence="3">Nitrous oxide-stimulated promoter</fullName>
    </recommendedName>
</protein>
<accession>A0A1Q8QSM6</accession>
<dbReference type="InterPro" id="IPR020483">
    <property type="entry name" value="Uncharacterised_YgbA"/>
</dbReference>
<dbReference type="NCBIfam" id="NF007714">
    <property type="entry name" value="PRK10410.1-2"/>
    <property type="match status" value="1"/>
</dbReference>
<dbReference type="OrthoDB" id="164329at2"/>
<organism evidence="1 2">
    <name type="scientific">Desulfosporosinus metallidurans</name>
    <dbReference type="NCBI Taxonomy" id="1888891"/>
    <lineage>
        <taxon>Bacteria</taxon>
        <taxon>Bacillati</taxon>
        <taxon>Bacillota</taxon>
        <taxon>Clostridia</taxon>
        <taxon>Eubacteriales</taxon>
        <taxon>Desulfitobacteriaceae</taxon>
        <taxon>Desulfosporosinus</taxon>
    </lineage>
</organism>
<comment type="caution">
    <text evidence="1">The sequence shown here is derived from an EMBL/GenBank/DDBJ whole genome shotgun (WGS) entry which is preliminary data.</text>
</comment>
<gene>
    <name evidence="1" type="ORF">DSOL_3092</name>
</gene>
<dbReference type="RefSeq" id="WP_075365624.1">
    <property type="nucleotide sequence ID" value="NZ_MLBF01000025.1"/>
</dbReference>
<dbReference type="STRING" id="1888891.DSOL_3092"/>
<sequence length="109" mass="12811">MEGTEISKRLEREKTTVQIMLRLYCKDQHHTVDGLCSECQELSDYAMNRLAHCKFGENKPTCGKCTVHCYKPDMRKRIQEIMRYAGPKMLLAHPMIRLRHLLEGFKKRG</sequence>
<dbReference type="AlphaFoldDB" id="A0A1Q8QSM6"/>
<dbReference type="Pfam" id="PF11756">
    <property type="entry name" value="YgbA_NO"/>
    <property type="match status" value="1"/>
</dbReference>
<evidence type="ECO:0008006" key="3">
    <source>
        <dbReference type="Google" id="ProtNLM"/>
    </source>
</evidence>
<reference evidence="1 2" key="1">
    <citation type="submission" date="2016-09" db="EMBL/GenBank/DDBJ databases">
        <title>Complete genome of Desulfosporosinus sp. OL.</title>
        <authorList>
            <person name="Mardanov A."/>
            <person name="Beletsky A."/>
            <person name="Panova A."/>
            <person name="Karnachuk O."/>
            <person name="Ravin N."/>
        </authorList>
    </citation>
    <scope>NUCLEOTIDE SEQUENCE [LARGE SCALE GENOMIC DNA]</scope>
    <source>
        <strain evidence="1 2">OL</strain>
    </source>
</reference>
<evidence type="ECO:0000313" key="2">
    <source>
        <dbReference type="Proteomes" id="UP000186102"/>
    </source>
</evidence>
<keyword evidence="2" id="KW-1185">Reference proteome</keyword>
<dbReference type="EMBL" id="MLBF01000025">
    <property type="protein sequence ID" value="OLN30327.1"/>
    <property type="molecule type" value="Genomic_DNA"/>
</dbReference>
<dbReference type="Proteomes" id="UP000186102">
    <property type="component" value="Unassembled WGS sequence"/>
</dbReference>
<name>A0A1Q8QSM6_9FIRM</name>
<proteinExistence type="predicted"/>
<evidence type="ECO:0000313" key="1">
    <source>
        <dbReference type="EMBL" id="OLN30327.1"/>
    </source>
</evidence>